<feature type="compositionally biased region" description="Acidic residues" evidence="4">
    <location>
        <begin position="348"/>
        <end position="359"/>
    </location>
</feature>
<protein>
    <submittedName>
        <fullName evidence="5">Claspin</fullName>
    </submittedName>
</protein>
<evidence type="ECO:0000256" key="2">
    <source>
        <dbReference type="ARBA" id="ARBA00022553"/>
    </source>
</evidence>
<feature type="compositionally biased region" description="Acidic residues" evidence="4">
    <location>
        <begin position="885"/>
        <end position="895"/>
    </location>
</feature>
<dbReference type="OMA" id="QSATEIC"/>
<dbReference type="OrthoDB" id="5859781at2759"/>
<name>W6UVV6_ECHGR</name>
<keyword evidence="3" id="KW-0539">Nucleus</keyword>
<comment type="caution">
    <text evidence="5">The sequence shown here is derived from an EMBL/GenBank/DDBJ whole genome shotgun (WGS) entry which is preliminary data.</text>
</comment>
<gene>
    <name evidence="5" type="ORF">EGR_00030</name>
</gene>
<dbReference type="RefSeq" id="XP_024355957.1">
    <property type="nucleotide sequence ID" value="XM_024489279.1"/>
</dbReference>
<dbReference type="EMBL" id="APAU02000001">
    <property type="protein sequence ID" value="EUB64761.1"/>
    <property type="molecule type" value="Genomic_DNA"/>
</dbReference>
<evidence type="ECO:0000256" key="4">
    <source>
        <dbReference type="SAM" id="MobiDB-lite"/>
    </source>
</evidence>
<dbReference type="InterPro" id="IPR024146">
    <property type="entry name" value="Claspin"/>
</dbReference>
<evidence type="ECO:0000313" key="5">
    <source>
        <dbReference type="EMBL" id="EUB64761.1"/>
    </source>
</evidence>
<dbReference type="Proteomes" id="UP000019149">
    <property type="component" value="Unassembled WGS sequence"/>
</dbReference>
<proteinExistence type="predicted"/>
<reference evidence="5 6" key="1">
    <citation type="journal article" date="2013" name="Nat. Genet.">
        <title>The genome of the hydatid tapeworm Echinococcus granulosus.</title>
        <authorList>
            <person name="Zheng H."/>
            <person name="Zhang W."/>
            <person name="Zhang L."/>
            <person name="Zhang Z."/>
            <person name="Li J."/>
            <person name="Lu G."/>
            <person name="Zhu Y."/>
            <person name="Wang Y."/>
            <person name="Huang Y."/>
            <person name="Liu J."/>
            <person name="Kang H."/>
            <person name="Chen J."/>
            <person name="Wang L."/>
            <person name="Chen A."/>
            <person name="Yu S."/>
            <person name="Gao Z."/>
            <person name="Jin L."/>
            <person name="Gu W."/>
            <person name="Wang Z."/>
            <person name="Zhao L."/>
            <person name="Shi B."/>
            <person name="Wen H."/>
            <person name="Lin R."/>
            <person name="Jones M.K."/>
            <person name="Brejova B."/>
            <person name="Vinar T."/>
            <person name="Zhao G."/>
            <person name="McManus D.P."/>
            <person name="Chen Z."/>
            <person name="Zhou Y."/>
            <person name="Wang S."/>
        </authorList>
    </citation>
    <scope>NUCLEOTIDE SEQUENCE [LARGE SCALE GENOMIC DNA]</scope>
</reference>
<feature type="region of interest" description="Disordered" evidence="4">
    <location>
        <begin position="279"/>
        <end position="359"/>
    </location>
</feature>
<dbReference type="GO" id="GO:0010997">
    <property type="term" value="F:anaphase-promoting complex binding"/>
    <property type="evidence" value="ECO:0007669"/>
    <property type="project" value="TreeGrafter"/>
</dbReference>
<dbReference type="GO" id="GO:0005634">
    <property type="term" value="C:nucleus"/>
    <property type="evidence" value="ECO:0007669"/>
    <property type="project" value="UniProtKB-SubCell"/>
</dbReference>
<accession>W6UVV6</accession>
<organism evidence="5 6">
    <name type="scientific">Echinococcus granulosus</name>
    <name type="common">Hydatid tapeworm</name>
    <dbReference type="NCBI Taxonomy" id="6210"/>
    <lineage>
        <taxon>Eukaryota</taxon>
        <taxon>Metazoa</taxon>
        <taxon>Spiralia</taxon>
        <taxon>Lophotrochozoa</taxon>
        <taxon>Platyhelminthes</taxon>
        <taxon>Cestoda</taxon>
        <taxon>Eucestoda</taxon>
        <taxon>Cyclophyllidea</taxon>
        <taxon>Taeniidae</taxon>
        <taxon>Echinococcus</taxon>
        <taxon>Echinococcus granulosus group</taxon>
    </lineage>
</organism>
<dbReference type="PANTHER" id="PTHR14396">
    <property type="entry name" value="CLASPIN"/>
    <property type="match status" value="1"/>
</dbReference>
<dbReference type="GO" id="GO:0007095">
    <property type="term" value="P:mitotic G2 DNA damage checkpoint signaling"/>
    <property type="evidence" value="ECO:0007669"/>
    <property type="project" value="TreeGrafter"/>
</dbReference>
<dbReference type="AlphaFoldDB" id="W6UVV6"/>
<comment type="subcellular location">
    <subcellularLocation>
        <location evidence="1">Nucleus</location>
    </subcellularLocation>
</comment>
<keyword evidence="6" id="KW-1185">Reference proteome</keyword>
<evidence type="ECO:0000256" key="3">
    <source>
        <dbReference type="ARBA" id="ARBA00023242"/>
    </source>
</evidence>
<keyword evidence="2" id="KW-0597">Phosphoprotein</keyword>
<dbReference type="STRING" id="6210.W6UVV6"/>
<dbReference type="GO" id="GO:0033314">
    <property type="term" value="P:mitotic DNA replication checkpoint signaling"/>
    <property type="evidence" value="ECO:0007669"/>
    <property type="project" value="TreeGrafter"/>
</dbReference>
<dbReference type="CTD" id="36335745"/>
<sequence>MQRGSLRTDNFSVELSSANNGDVPLVPVLSNENIEGTDGAIANAAITGTKKIMDPEVSSASLNGHGDREECTKEWDEMSVSKATCNEEVENQDPSNDTFEKVGSSIQKVTGLCYARPTLNGGTANSVGCPTNGPTSTSNSYSDGVPATGSLKLPVGLSPPRLLKADDDDVIDLLEDENPVTSAKETHLNQLLSRFIDSVKAANLSEKTDSTKTVEYSIVTRVPDAQTGRLSIQLDTVAYKPNHSKAVTFTDRRMWARHRLELQAIMRSKRLRQYDERMRHYEGPHTSSKKSDSDLDEAEEWLECDESDTSTETETEQEENEDGNGDEDEDIDENPSVSNIQKKVSPFVDDEAEENDDSEDCEVDIGASQQSATEICESLSSNFPAVVMTSQGLASRARVEPGEFDLFANDATLFVDSTSVAFIHLESLEAHDTSRMIPFAHRENPAHCDVSSASILNRSWNGTPYSMLFSQKRIPLQDCKQVVYTSLLSIQAGISEYSLLENDKSSQNISNFLPSQTQVSLNSTQLTLSEDVINNDPDKKINMQSGDTQALGPDPETCLTHTQVFGETEKDRVQSDSSTQASLCTPGFGHNPQDMQTTQANARLSANNNTDFSTEMVDTQLALPTDPQYPSEPQKVQSANLNGNILISESRRRLKRLRHDSGGNSNAEADFEYASRRRTFFKMTQGIEGDGEMGKLSDESQAKTMPSADLVDILVAVGDEGEEEEGGDYHNFSEIKGVDGGTDYSSNSEVECLHISEREKSRPNALCRYMPKDFIDEEAELSGDDAERAIYMDEWEDIDDDSATCSLKDFVDDEIDDRNGKLRREVERVYNRIQNDDDQRRIRYLKEMFFEDGDLYEEDGTVRRRRFRWRGLEKEDPFSTRRTESDEENEEDEEEGKVGGAGVFSALVSKGTGVMSRWLLQSSLGSLSEKFPTTECVSGSSKDTDTRSSVVKSVDGTSIMEFGGSSESFECFFLCIHSMARFSVARRPFCLRLRSPTQKPLAVHALTPTRR</sequence>
<feature type="region of interest" description="Disordered" evidence="4">
    <location>
        <begin position="878"/>
        <end position="898"/>
    </location>
</feature>
<dbReference type="KEGG" id="egl:EGR_00030"/>
<feature type="compositionally biased region" description="Basic and acidic residues" evidence="4">
    <location>
        <begin position="279"/>
        <end position="293"/>
    </location>
</feature>
<evidence type="ECO:0000256" key="1">
    <source>
        <dbReference type="ARBA" id="ARBA00004123"/>
    </source>
</evidence>
<feature type="compositionally biased region" description="Acidic residues" evidence="4">
    <location>
        <begin position="294"/>
        <end position="333"/>
    </location>
</feature>
<evidence type="ECO:0000313" key="6">
    <source>
        <dbReference type="Proteomes" id="UP000019149"/>
    </source>
</evidence>
<dbReference type="PANTHER" id="PTHR14396:SF10">
    <property type="entry name" value="CLASPIN"/>
    <property type="match status" value="1"/>
</dbReference>
<dbReference type="GeneID" id="36335745"/>